<protein>
    <submittedName>
        <fullName evidence="2">Uncharacterized protein</fullName>
    </submittedName>
</protein>
<feature type="region of interest" description="Disordered" evidence="1">
    <location>
        <begin position="1"/>
        <end position="39"/>
    </location>
</feature>
<name>A0AAD3E5B9_9CHLO</name>
<feature type="non-terminal residue" evidence="2">
    <location>
        <position position="1"/>
    </location>
</feature>
<dbReference type="Proteomes" id="UP001054857">
    <property type="component" value="Unassembled WGS sequence"/>
</dbReference>
<sequence>HTQEQPQQRLRVESRWLSTRPPRQGLRPRSLRVSQPAPSGDRRYLALALLGVSSFPTSAFPSSTTFPSSTSASFPSTALLSVSSSDASLQLLTWTLAPDNINGGGGSSSG</sequence>
<organism evidence="2 3">
    <name type="scientific">Astrephomene gubernaculifera</name>
    <dbReference type="NCBI Taxonomy" id="47775"/>
    <lineage>
        <taxon>Eukaryota</taxon>
        <taxon>Viridiplantae</taxon>
        <taxon>Chlorophyta</taxon>
        <taxon>core chlorophytes</taxon>
        <taxon>Chlorophyceae</taxon>
        <taxon>CS clade</taxon>
        <taxon>Chlamydomonadales</taxon>
        <taxon>Astrephomenaceae</taxon>
        <taxon>Astrephomene</taxon>
    </lineage>
</organism>
<reference evidence="2 3" key="1">
    <citation type="journal article" date="2021" name="Sci. Rep.">
        <title>Genome sequencing of the multicellular alga Astrephomene provides insights into convergent evolution of germ-soma differentiation.</title>
        <authorList>
            <person name="Yamashita S."/>
            <person name="Yamamoto K."/>
            <person name="Matsuzaki R."/>
            <person name="Suzuki S."/>
            <person name="Yamaguchi H."/>
            <person name="Hirooka S."/>
            <person name="Minakuchi Y."/>
            <person name="Miyagishima S."/>
            <person name="Kawachi M."/>
            <person name="Toyoda A."/>
            <person name="Nozaki H."/>
        </authorList>
    </citation>
    <scope>NUCLEOTIDE SEQUENCE [LARGE SCALE GENOMIC DNA]</scope>
    <source>
        <strain evidence="2 3">NIES-4017</strain>
    </source>
</reference>
<dbReference type="AlphaFoldDB" id="A0AAD3E5B9"/>
<gene>
    <name evidence="2" type="ORF">Agub_g14201</name>
</gene>
<evidence type="ECO:0000256" key="1">
    <source>
        <dbReference type="SAM" id="MobiDB-lite"/>
    </source>
</evidence>
<comment type="caution">
    <text evidence="2">The sequence shown here is derived from an EMBL/GenBank/DDBJ whole genome shotgun (WGS) entry which is preliminary data.</text>
</comment>
<dbReference type="EMBL" id="BMAR01000054">
    <property type="protein sequence ID" value="GFR51751.1"/>
    <property type="molecule type" value="Genomic_DNA"/>
</dbReference>
<keyword evidence="3" id="KW-1185">Reference proteome</keyword>
<evidence type="ECO:0000313" key="3">
    <source>
        <dbReference type="Proteomes" id="UP001054857"/>
    </source>
</evidence>
<accession>A0AAD3E5B9</accession>
<proteinExistence type="predicted"/>
<evidence type="ECO:0000313" key="2">
    <source>
        <dbReference type="EMBL" id="GFR51751.1"/>
    </source>
</evidence>
<feature type="non-terminal residue" evidence="2">
    <location>
        <position position="110"/>
    </location>
</feature>